<protein>
    <recommendedName>
        <fullName evidence="1">Amidohydrolase-related domain-containing protein</fullName>
    </recommendedName>
</protein>
<evidence type="ECO:0000313" key="3">
    <source>
        <dbReference type="Proteomes" id="UP000062833"/>
    </source>
</evidence>
<organism evidence="2 3">
    <name type="scientific">Arthrobacter alpinus</name>
    <dbReference type="NCBI Taxonomy" id="656366"/>
    <lineage>
        <taxon>Bacteria</taxon>
        <taxon>Bacillati</taxon>
        <taxon>Actinomycetota</taxon>
        <taxon>Actinomycetes</taxon>
        <taxon>Micrococcales</taxon>
        <taxon>Micrococcaceae</taxon>
        <taxon>Arthrobacter</taxon>
    </lineage>
</organism>
<keyword evidence="3" id="KW-1185">Reference proteome</keyword>
<reference evidence="3" key="1">
    <citation type="submission" date="2015-09" db="EMBL/GenBank/DDBJ databases">
        <title>Complete genome of Arthrobacter alpinus strain R3.8.</title>
        <authorList>
            <person name="See-Too W.S."/>
            <person name="Chan K.G."/>
        </authorList>
    </citation>
    <scope>NUCLEOTIDE SEQUENCE [LARGE SCALE GENOMIC DNA]</scope>
    <source>
        <strain evidence="3">R3.8</strain>
    </source>
</reference>
<dbReference type="InterPro" id="IPR006680">
    <property type="entry name" value="Amidohydro-rel"/>
</dbReference>
<dbReference type="PANTHER" id="PTHR43135">
    <property type="entry name" value="ALPHA-D-RIBOSE 1-METHYLPHOSPHONATE 5-TRIPHOSPHATE DIPHOSPHATASE"/>
    <property type="match status" value="1"/>
</dbReference>
<proteinExistence type="predicted"/>
<dbReference type="GO" id="GO:0016810">
    <property type="term" value="F:hydrolase activity, acting on carbon-nitrogen (but not peptide) bonds"/>
    <property type="evidence" value="ECO:0007669"/>
    <property type="project" value="InterPro"/>
</dbReference>
<feature type="domain" description="Amidohydrolase-related" evidence="1">
    <location>
        <begin position="51"/>
        <end position="393"/>
    </location>
</feature>
<dbReference type="SUPFAM" id="SSF51338">
    <property type="entry name" value="Composite domain of metallo-dependent hydrolases"/>
    <property type="match status" value="1"/>
</dbReference>
<evidence type="ECO:0000313" key="2">
    <source>
        <dbReference type="EMBL" id="ALE92373.1"/>
    </source>
</evidence>
<accession>A0A0M4QWM2</accession>
<sequence>MHAIRVRHVYDGESFLAGGATVFLEDCSIVGVESYEFPVPGVCQVTVHEGTLLPGLIDAHTHLVTDSGVSALDRVAGFSAEEIDRVVSAALHDQLVAGVTTVRDLGDRRFCVLERRDRQLSAPAIEPTIVASGPPLTSTNGHCHYLGGEVAGTEEIIRAVAERVERGVDIIKVMASGGVNTPGTDAMLTQFTADQMRLIVDRAHAAGVPVTAHAHGTPAVEQALLAGVDGIEHCSCVTARGFGEVSEETLTALARSRIAVCPTLGYDTHLMQAPPPAIRAVMARMGMTVEEMLQVRSDFVARLHRSGVRLVSGADSGIAPAKRHGVLPYAVCELVTAGLSVAEALATATSGAAQACGVGARKGRIAPGYHADLLGVAGDLETDVTALHQPRWVLLRGQSVSL</sequence>
<name>A0A0M4QWM2_9MICC</name>
<dbReference type="KEGG" id="aaq:AOC05_08660"/>
<dbReference type="RefSeq" id="WP_062006884.1">
    <property type="nucleotide sequence ID" value="NZ_CP012677.1"/>
</dbReference>
<dbReference type="InterPro" id="IPR051781">
    <property type="entry name" value="Metallo-dep_Hydrolase"/>
</dbReference>
<dbReference type="Proteomes" id="UP000062833">
    <property type="component" value="Chromosome"/>
</dbReference>
<gene>
    <name evidence="2" type="ORF">AOC05_08660</name>
</gene>
<dbReference type="Gene3D" id="3.20.20.140">
    <property type="entry name" value="Metal-dependent hydrolases"/>
    <property type="match status" value="1"/>
</dbReference>
<dbReference type="SUPFAM" id="SSF51556">
    <property type="entry name" value="Metallo-dependent hydrolases"/>
    <property type="match status" value="1"/>
</dbReference>
<dbReference type="Gene3D" id="2.30.40.10">
    <property type="entry name" value="Urease, subunit C, domain 1"/>
    <property type="match status" value="1"/>
</dbReference>
<dbReference type="OrthoDB" id="3189065at2"/>
<dbReference type="InterPro" id="IPR032466">
    <property type="entry name" value="Metal_Hydrolase"/>
</dbReference>
<dbReference type="Pfam" id="PF01979">
    <property type="entry name" value="Amidohydro_1"/>
    <property type="match status" value="1"/>
</dbReference>
<dbReference type="EMBL" id="CP012677">
    <property type="protein sequence ID" value="ALE92373.1"/>
    <property type="molecule type" value="Genomic_DNA"/>
</dbReference>
<dbReference type="AlphaFoldDB" id="A0A0M4QWM2"/>
<dbReference type="PATRIC" id="fig|656366.3.peg.1879"/>
<dbReference type="PANTHER" id="PTHR43135:SF3">
    <property type="entry name" value="ALPHA-D-RIBOSE 1-METHYLPHOSPHONATE 5-TRIPHOSPHATE DIPHOSPHATASE"/>
    <property type="match status" value="1"/>
</dbReference>
<dbReference type="InterPro" id="IPR011059">
    <property type="entry name" value="Metal-dep_hydrolase_composite"/>
</dbReference>
<evidence type="ECO:0000259" key="1">
    <source>
        <dbReference type="Pfam" id="PF01979"/>
    </source>
</evidence>